<evidence type="ECO:0000259" key="6">
    <source>
        <dbReference type="SMART" id="SM00382"/>
    </source>
</evidence>
<feature type="binding site" evidence="5">
    <location>
        <position position="20"/>
    </location>
    <ligand>
        <name>ATP</name>
        <dbReference type="ChEBI" id="CHEBI:30616"/>
    </ligand>
</feature>
<keyword evidence="4 5" id="KW-0143">Chaperone</keyword>
<dbReference type="InterPro" id="IPR004491">
    <property type="entry name" value="HslU"/>
</dbReference>
<keyword evidence="8" id="KW-0645">Protease</keyword>
<feature type="binding site" evidence="5">
    <location>
        <position position="278"/>
    </location>
    <ligand>
        <name>ATP</name>
        <dbReference type="ChEBI" id="CHEBI:30616"/>
    </ligand>
</feature>
<reference evidence="8 9" key="1">
    <citation type="submission" date="2013-02" db="EMBL/GenBank/DDBJ databases">
        <title>The Genome Sequence of Enterococcus pallens BAA-351.</title>
        <authorList>
            <consortium name="The Broad Institute Genome Sequencing Platform"/>
            <consortium name="The Broad Institute Genome Sequencing Center for Infectious Disease"/>
            <person name="Earl A.M."/>
            <person name="Gilmore M.S."/>
            <person name="Lebreton F."/>
            <person name="Walker B."/>
            <person name="Young S.K."/>
            <person name="Zeng Q."/>
            <person name="Gargeya S."/>
            <person name="Fitzgerald M."/>
            <person name="Haas B."/>
            <person name="Abouelleil A."/>
            <person name="Alvarado L."/>
            <person name="Arachchi H.M."/>
            <person name="Berlin A.M."/>
            <person name="Chapman S.B."/>
            <person name="Dewar J."/>
            <person name="Goldberg J."/>
            <person name="Griggs A."/>
            <person name="Gujja S."/>
            <person name="Hansen M."/>
            <person name="Howarth C."/>
            <person name="Imamovic A."/>
            <person name="Larimer J."/>
            <person name="McCowan C."/>
            <person name="Murphy C."/>
            <person name="Neiman D."/>
            <person name="Pearson M."/>
            <person name="Priest M."/>
            <person name="Roberts A."/>
            <person name="Saif S."/>
            <person name="Shea T."/>
            <person name="Sisk P."/>
            <person name="Sykes S."/>
            <person name="Wortman J."/>
            <person name="Nusbaum C."/>
            <person name="Birren B."/>
        </authorList>
    </citation>
    <scope>NUCLEOTIDE SEQUENCE [LARGE SCALE GENOMIC DNA]</scope>
    <source>
        <strain evidence="8 9">ATCC BAA-351</strain>
    </source>
</reference>
<evidence type="ECO:0000259" key="7">
    <source>
        <dbReference type="SMART" id="SM01086"/>
    </source>
</evidence>
<gene>
    <name evidence="5" type="primary">hslU</name>
    <name evidence="8" type="ORF">UAU_04434</name>
</gene>
<keyword evidence="9" id="KW-1185">Reference proteome</keyword>
<evidence type="ECO:0000256" key="3">
    <source>
        <dbReference type="ARBA" id="ARBA00022840"/>
    </source>
</evidence>
<keyword evidence="2 5" id="KW-0547">Nucleotide-binding</keyword>
<proteinExistence type="inferred from homology"/>
<evidence type="ECO:0000256" key="2">
    <source>
        <dbReference type="ARBA" id="ARBA00022741"/>
    </source>
</evidence>
<dbReference type="Gene3D" id="3.40.50.300">
    <property type="entry name" value="P-loop containing nucleotide triphosphate hydrolases"/>
    <property type="match status" value="2"/>
</dbReference>
<evidence type="ECO:0000313" key="8">
    <source>
        <dbReference type="EMBL" id="EOH88614.1"/>
    </source>
</evidence>
<dbReference type="PATRIC" id="fig|1158607.3.peg.4413"/>
<feature type="domain" description="Clp ATPase C-terminal" evidence="7">
    <location>
        <begin position="357"/>
        <end position="453"/>
    </location>
</feature>
<dbReference type="HAMAP" id="MF_00249">
    <property type="entry name" value="HslU"/>
    <property type="match status" value="1"/>
</dbReference>
<dbReference type="CDD" id="cd19498">
    <property type="entry name" value="RecA-like_HslU"/>
    <property type="match status" value="1"/>
</dbReference>
<protein>
    <recommendedName>
        <fullName evidence="5">ATP-dependent protease ATPase subunit HslU</fullName>
    </recommendedName>
    <alternativeName>
        <fullName evidence="5">Unfoldase HslU</fullName>
    </alternativeName>
</protein>
<accession>R2SK93</accession>
<name>R2SK93_9ENTE</name>
<feature type="domain" description="AAA+ ATPase" evidence="6">
    <location>
        <begin position="51"/>
        <end position="354"/>
    </location>
</feature>
<dbReference type="GO" id="GO:0008233">
    <property type="term" value="F:peptidase activity"/>
    <property type="evidence" value="ECO:0007669"/>
    <property type="project" value="UniProtKB-KW"/>
</dbReference>
<feature type="binding site" evidence="5">
    <location>
        <begin position="62"/>
        <end position="67"/>
    </location>
    <ligand>
        <name>ATP</name>
        <dbReference type="ChEBI" id="CHEBI:30616"/>
    </ligand>
</feature>
<dbReference type="STRING" id="160454.RV10_GL000406"/>
<comment type="function">
    <text evidence="5">ATPase subunit of a proteasome-like degradation complex; this subunit has chaperone activity. The binding of ATP and its subsequent hydrolysis by HslU are essential for unfolding of protein substrates subsequently hydrolyzed by HslV. HslU recognizes the N-terminal part of its protein substrates and unfolds these before they are guided to HslV for hydrolysis.</text>
</comment>
<keyword evidence="8" id="KW-0378">Hydrolase</keyword>
<dbReference type="Pfam" id="PF07724">
    <property type="entry name" value="AAA_2"/>
    <property type="match status" value="1"/>
</dbReference>
<comment type="similarity">
    <text evidence="1 5">Belongs to the ClpX chaperone family. HslU subfamily.</text>
</comment>
<dbReference type="NCBIfam" id="TIGR00390">
    <property type="entry name" value="hslU"/>
    <property type="match status" value="1"/>
</dbReference>
<dbReference type="GO" id="GO:0009376">
    <property type="term" value="C:HslUV protease complex"/>
    <property type="evidence" value="ECO:0007669"/>
    <property type="project" value="UniProtKB-UniRule"/>
</dbReference>
<comment type="subcellular location">
    <subcellularLocation>
        <location evidence="5">Cytoplasm</location>
    </subcellularLocation>
</comment>
<keyword evidence="3 5" id="KW-0067">ATP-binding</keyword>
<dbReference type="GO" id="GO:0005524">
    <property type="term" value="F:ATP binding"/>
    <property type="evidence" value="ECO:0007669"/>
    <property type="project" value="UniProtKB-UniRule"/>
</dbReference>
<dbReference type="PANTHER" id="PTHR48102">
    <property type="entry name" value="ATP-DEPENDENT CLP PROTEASE ATP-BINDING SUBUNIT CLPX-LIKE, MITOCHONDRIAL-RELATED"/>
    <property type="match status" value="1"/>
</dbReference>
<dbReference type="GO" id="GO:0036402">
    <property type="term" value="F:proteasome-activating activity"/>
    <property type="evidence" value="ECO:0007669"/>
    <property type="project" value="UniProtKB-UniRule"/>
</dbReference>
<dbReference type="SUPFAM" id="SSF52540">
    <property type="entry name" value="P-loop containing nucleoside triphosphate hydrolases"/>
    <property type="match status" value="1"/>
</dbReference>
<dbReference type="Gene3D" id="1.10.8.60">
    <property type="match status" value="1"/>
</dbReference>
<dbReference type="PANTHER" id="PTHR48102:SF3">
    <property type="entry name" value="ATP-DEPENDENT PROTEASE ATPASE SUBUNIT HSLU"/>
    <property type="match status" value="1"/>
</dbReference>
<feature type="binding site" evidence="5">
    <location>
        <position position="415"/>
    </location>
    <ligand>
        <name>ATP</name>
        <dbReference type="ChEBI" id="CHEBI:30616"/>
    </ligand>
</feature>
<dbReference type="InterPro" id="IPR003959">
    <property type="entry name" value="ATPase_AAA_core"/>
</dbReference>
<dbReference type="SMART" id="SM01086">
    <property type="entry name" value="ClpB_D2-small"/>
    <property type="match status" value="1"/>
</dbReference>
<dbReference type="GO" id="GO:0043335">
    <property type="term" value="P:protein unfolding"/>
    <property type="evidence" value="ECO:0007669"/>
    <property type="project" value="UniProtKB-UniRule"/>
</dbReference>
<dbReference type="eggNOG" id="COG1220">
    <property type="taxonomic scope" value="Bacteria"/>
</dbReference>
<keyword evidence="5" id="KW-0963">Cytoplasm</keyword>
<dbReference type="RefSeq" id="WP_010759370.1">
    <property type="nucleotide sequence ID" value="NZ_ASWD01000003.1"/>
</dbReference>
<dbReference type="EMBL" id="AJAQ01000045">
    <property type="protein sequence ID" value="EOH88614.1"/>
    <property type="molecule type" value="Genomic_DNA"/>
</dbReference>
<dbReference type="SMART" id="SM00382">
    <property type="entry name" value="AAA"/>
    <property type="match status" value="1"/>
</dbReference>
<sequence length="465" mass="52606">MSEINKTPREIVSELDQYIIGQNDAKRSVAVALRNRYRRMQLEETMQQEVTPKNILMIGPTGVGKTEIARRLARIVKAPFVKVEATKFTEVGYVGRDVESMVRDLVENAITIVEKEQYSQVYSKALKRANKRLVKVLVPGIKREQKKSSNPYEQMMNMFNQTQQAEPQEELTEEIKVNRKSILEQLEKGMLDSREVTIEIDEPKKSVPMMNNGLEQMGIDLNDTLGALTPTKKIQRTVTVKEAQELLVKEEQAKLVNDADIHTAAIKLAESSGIIFIDEIDKITSKSQQNSGEVSREGVQRDILPIVEGSQVNTKYGAIQTDHVLFIASGAFSFSKPSDLIPELQGRFPIRVELDDLTAEDFVRILTEPNNALIQQYIDLIGTENVKVIFTQEAIEKLAKIAFDVNRETDNIGARRLHTILEKLLEDLLFEAPDMQMGEITITEAYVDEKLASIAQNKDLSRYIL</sequence>
<dbReference type="InterPro" id="IPR019489">
    <property type="entry name" value="Clp_ATPase_C"/>
</dbReference>
<comment type="subunit">
    <text evidence="5">A double ring-shaped homohexamer of HslV is capped on each side by a ring-shaped HslU homohexamer. The assembly of the HslU/HslV complex is dependent on binding of ATP.</text>
</comment>
<dbReference type="GO" id="GO:0016887">
    <property type="term" value="F:ATP hydrolysis activity"/>
    <property type="evidence" value="ECO:0007669"/>
    <property type="project" value="InterPro"/>
</dbReference>
<dbReference type="Proteomes" id="UP000013782">
    <property type="component" value="Unassembled WGS sequence"/>
</dbReference>
<dbReference type="OrthoDB" id="9804062at2"/>
<dbReference type="HOGENOM" id="CLU_033123_0_0_9"/>
<dbReference type="InterPro" id="IPR027417">
    <property type="entry name" value="P-loop_NTPase"/>
</dbReference>
<evidence type="ECO:0000256" key="5">
    <source>
        <dbReference type="HAMAP-Rule" id="MF_00249"/>
    </source>
</evidence>
<organism evidence="8 9">
    <name type="scientific">Enterococcus pallens ATCC BAA-351</name>
    <dbReference type="NCBI Taxonomy" id="1158607"/>
    <lineage>
        <taxon>Bacteria</taxon>
        <taxon>Bacillati</taxon>
        <taxon>Bacillota</taxon>
        <taxon>Bacilli</taxon>
        <taxon>Lactobacillales</taxon>
        <taxon>Enterococcaceae</taxon>
        <taxon>Enterococcus</taxon>
    </lineage>
</organism>
<feature type="binding site" evidence="5">
    <location>
        <position position="343"/>
    </location>
    <ligand>
        <name>ATP</name>
        <dbReference type="ChEBI" id="CHEBI:30616"/>
    </ligand>
</feature>
<dbReference type="FunFam" id="3.40.50.300:FF:000220">
    <property type="entry name" value="ATP-dependent protease ATPase subunit HslU"/>
    <property type="match status" value="1"/>
</dbReference>
<dbReference type="AlphaFoldDB" id="R2SK93"/>
<evidence type="ECO:0000256" key="4">
    <source>
        <dbReference type="ARBA" id="ARBA00023186"/>
    </source>
</evidence>
<dbReference type="Pfam" id="PF00004">
    <property type="entry name" value="AAA"/>
    <property type="match status" value="1"/>
</dbReference>
<dbReference type="NCBIfam" id="NF003544">
    <property type="entry name" value="PRK05201.1"/>
    <property type="match status" value="1"/>
</dbReference>
<dbReference type="InterPro" id="IPR050052">
    <property type="entry name" value="ATP-dep_Clp_protease_ClpX"/>
</dbReference>
<evidence type="ECO:0000256" key="1">
    <source>
        <dbReference type="ARBA" id="ARBA00009771"/>
    </source>
</evidence>
<evidence type="ECO:0000313" key="9">
    <source>
        <dbReference type="Proteomes" id="UP000013782"/>
    </source>
</evidence>
<comment type="caution">
    <text evidence="8">The sequence shown here is derived from an EMBL/GenBank/DDBJ whole genome shotgun (WGS) entry which is preliminary data.</text>
</comment>
<dbReference type="InterPro" id="IPR003593">
    <property type="entry name" value="AAA+_ATPase"/>
</dbReference>